<keyword evidence="3" id="KW-1185">Reference proteome</keyword>
<keyword evidence="1" id="KW-0732">Signal</keyword>
<feature type="chain" id="PRO_5018195200" evidence="1">
    <location>
        <begin position="29"/>
        <end position="132"/>
    </location>
</feature>
<reference evidence="2 3" key="1">
    <citation type="submission" date="2018-10" db="EMBL/GenBank/DDBJ databases">
        <title>Isolation from cow dung.</title>
        <authorList>
            <person name="Ling L."/>
        </authorList>
    </citation>
    <scope>NUCLEOTIDE SEQUENCE [LARGE SCALE GENOMIC DNA]</scope>
    <source>
        <strain evidence="2 3">NEAU-LL90</strain>
    </source>
</reference>
<evidence type="ECO:0000256" key="1">
    <source>
        <dbReference type="SAM" id="SignalP"/>
    </source>
</evidence>
<dbReference type="EMBL" id="RFFH01000001">
    <property type="protein sequence ID" value="RMI34877.1"/>
    <property type="molecule type" value="Genomic_DNA"/>
</dbReference>
<gene>
    <name evidence="2" type="ORF">EBN03_00415</name>
</gene>
<proteinExistence type="predicted"/>
<comment type="caution">
    <text evidence="2">The sequence shown here is derived from an EMBL/GenBank/DDBJ whole genome shotgun (WGS) entry which is preliminary data.</text>
</comment>
<feature type="signal peptide" evidence="1">
    <location>
        <begin position="1"/>
        <end position="28"/>
    </location>
</feature>
<evidence type="ECO:0000313" key="3">
    <source>
        <dbReference type="Proteomes" id="UP000279275"/>
    </source>
</evidence>
<dbReference type="RefSeq" id="WP_122185847.1">
    <property type="nucleotide sequence ID" value="NZ_RFFH01000001.1"/>
</dbReference>
<evidence type="ECO:0000313" key="2">
    <source>
        <dbReference type="EMBL" id="RMI34877.1"/>
    </source>
</evidence>
<name>A0A3M2LBH9_9NOCA</name>
<protein>
    <submittedName>
        <fullName evidence="2">Uncharacterized protein</fullName>
    </submittedName>
</protein>
<dbReference type="Proteomes" id="UP000279275">
    <property type="component" value="Unassembled WGS sequence"/>
</dbReference>
<organism evidence="2 3">
    <name type="scientific">Nocardia stercoris</name>
    <dbReference type="NCBI Taxonomy" id="2483361"/>
    <lineage>
        <taxon>Bacteria</taxon>
        <taxon>Bacillati</taxon>
        <taxon>Actinomycetota</taxon>
        <taxon>Actinomycetes</taxon>
        <taxon>Mycobacteriales</taxon>
        <taxon>Nocardiaceae</taxon>
        <taxon>Nocardia</taxon>
    </lineage>
</organism>
<accession>A0A3M2LBH9</accession>
<sequence>MRAGRGKTAAVVITAVVSAAAGAVSAHADPTGMTVAPGFENSAMGVGCGYPVTVQASGDMPVYFWDIDRGTFEPPVSVPSGGVATSRFRPLTFGTHRLVAAQTGSDGTSMQVFAQVGGVRLGIDTGSGCVVM</sequence>
<dbReference type="AlphaFoldDB" id="A0A3M2LBH9"/>